<protein>
    <recommendedName>
        <fullName evidence="9">Pyridoxal 5'-phosphate synthase subunit PdxT</fullName>
        <ecNumber evidence="9">4.3.3.6</ecNumber>
    </recommendedName>
    <alternativeName>
        <fullName evidence="9">Pdx2</fullName>
    </alternativeName>
    <alternativeName>
        <fullName evidence="9">Pyridoxal 5'-phosphate synthase glutaminase subunit</fullName>
        <ecNumber evidence="9">3.5.1.2</ecNumber>
    </alternativeName>
</protein>
<evidence type="ECO:0000256" key="3">
    <source>
        <dbReference type="ARBA" id="ARBA00022962"/>
    </source>
</evidence>
<dbReference type="GO" id="GO:0004359">
    <property type="term" value="F:glutaminase activity"/>
    <property type="evidence" value="ECO:0007669"/>
    <property type="project" value="UniProtKB-UniRule"/>
</dbReference>
<feature type="active site" description="Charge relay system" evidence="9 10">
    <location>
        <position position="171"/>
    </location>
</feature>
<evidence type="ECO:0000256" key="6">
    <source>
        <dbReference type="ARBA" id="ARBA00049534"/>
    </source>
</evidence>
<keyword evidence="2 9" id="KW-0663">Pyridoxal phosphate</keyword>
<evidence type="ECO:0000256" key="7">
    <source>
        <dbReference type="ARBA" id="ARBA00054599"/>
    </source>
</evidence>
<comment type="catalytic activity">
    <reaction evidence="6 9">
        <text>L-glutamine + H2O = L-glutamate + NH4(+)</text>
        <dbReference type="Rhea" id="RHEA:15889"/>
        <dbReference type="ChEBI" id="CHEBI:15377"/>
        <dbReference type="ChEBI" id="CHEBI:28938"/>
        <dbReference type="ChEBI" id="CHEBI:29985"/>
        <dbReference type="ChEBI" id="CHEBI:58359"/>
        <dbReference type="EC" id="3.5.1.2"/>
    </reaction>
</comment>
<sequence length="188" mass="20917">MARIGVLALQGDFEKHSLMIEQLGHQAVAVKKKEHLSGCDRLIMPGGESTAILKLIDRLGMRDTLEKFIAGHPVMGTCAGLIMLARQADRLPVPPFAAIDILVQRNAYGRQIDSFIDRIDVDFDGCNKQMEAVFIRAPKIVALGPEVRVMARHKQDVVLARQKHIMVASFHPELTEDGALHDFFINKL</sequence>
<dbReference type="GO" id="GO:1903600">
    <property type="term" value="C:glutaminase complex"/>
    <property type="evidence" value="ECO:0007669"/>
    <property type="project" value="TreeGrafter"/>
</dbReference>
<dbReference type="UniPathway" id="UPA00245"/>
<dbReference type="Pfam" id="PF01174">
    <property type="entry name" value="SNO"/>
    <property type="match status" value="1"/>
</dbReference>
<evidence type="ECO:0000256" key="11">
    <source>
        <dbReference type="PIRSR" id="PIRSR005639-2"/>
    </source>
</evidence>
<dbReference type="AlphaFoldDB" id="A0A7V5VE80"/>
<feature type="binding site" evidence="9 11">
    <location>
        <begin position="47"/>
        <end position="49"/>
    </location>
    <ligand>
        <name>L-glutamine</name>
        <dbReference type="ChEBI" id="CHEBI:58359"/>
    </ligand>
</feature>
<comment type="catalytic activity">
    <reaction evidence="5 9">
        <text>aldehydo-D-ribose 5-phosphate + D-glyceraldehyde 3-phosphate + L-glutamine = pyridoxal 5'-phosphate + L-glutamate + phosphate + 3 H2O + H(+)</text>
        <dbReference type="Rhea" id="RHEA:31507"/>
        <dbReference type="ChEBI" id="CHEBI:15377"/>
        <dbReference type="ChEBI" id="CHEBI:15378"/>
        <dbReference type="ChEBI" id="CHEBI:29985"/>
        <dbReference type="ChEBI" id="CHEBI:43474"/>
        <dbReference type="ChEBI" id="CHEBI:58273"/>
        <dbReference type="ChEBI" id="CHEBI:58359"/>
        <dbReference type="ChEBI" id="CHEBI:59776"/>
        <dbReference type="ChEBI" id="CHEBI:597326"/>
        <dbReference type="EC" id="4.3.3.6"/>
    </reaction>
</comment>
<dbReference type="GO" id="GO:0005829">
    <property type="term" value="C:cytosol"/>
    <property type="evidence" value="ECO:0007669"/>
    <property type="project" value="TreeGrafter"/>
</dbReference>
<dbReference type="Proteomes" id="UP000885771">
    <property type="component" value="Unassembled WGS sequence"/>
</dbReference>
<dbReference type="GO" id="GO:0042823">
    <property type="term" value="P:pyridoxal phosphate biosynthetic process"/>
    <property type="evidence" value="ECO:0007669"/>
    <property type="project" value="UniProtKB-UniRule"/>
</dbReference>
<dbReference type="PROSITE" id="PS51130">
    <property type="entry name" value="PDXT_SNO_2"/>
    <property type="match status" value="1"/>
</dbReference>
<dbReference type="EMBL" id="DRLI01000068">
    <property type="protein sequence ID" value="HHM01732.1"/>
    <property type="molecule type" value="Genomic_DNA"/>
</dbReference>
<dbReference type="EC" id="4.3.3.6" evidence="9"/>
<name>A0A7V5VE80_CALAY</name>
<dbReference type="InterPro" id="IPR002161">
    <property type="entry name" value="PdxT/SNO"/>
</dbReference>
<dbReference type="FunFam" id="3.40.50.880:FF:000010">
    <property type="entry name" value="uncharacterized protein LOC100176842 isoform X2"/>
    <property type="match status" value="1"/>
</dbReference>
<accession>A0A7V5VE80</accession>
<comment type="caution">
    <text evidence="12">The sequence shown here is derived from an EMBL/GenBank/DDBJ whole genome shotgun (WGS) entry which is preliminary data.</text>
</comment>
<dbReference type="GO" id="GO:0008614">
    <property type="term" value="P:pyridoxine metabolic process"/>
    <property type="evidence" value="ECO:0007669"/>
    <property type="project" value="TreeGrafter"/>
</dbReference>
<evidence type="ECO:0000256" key="5">
    <source>
        <dbReference type="ARBA" id="ARBA00047992"/>
    </source>
</evidence>
<evidence type="ECO:0000313" key="12">
    <source>
        <dbReference type="EMBL" id="HHM01732.1"/>
    </source>
</evidence>
<dbReference type="PIRSF" id="PIRSF005639">
    <property type="entry name" value="Glut_amidoT_SNO"/>
    <property type="match status" value="1"/>
</dbReference>
<dbReference type="CDD" id="cd01749">
    <property type="entry name" value="GATase1_PB"/>
    <property type="match status" value="1"/>
</dbReference>
<comment type="pathway">
    <text evidence="9">Cofactor biosynthesis; pyridoxal 5'-phosphate biosynthesis.</text>
</comment>
<feature type="active site" description="Nucleophile" evidence="9 10">
    <location>
        <position position="78"/>
    </location>
</feature>
<comment type="similarity">
    <text evidence="9">Belongs to the glutaminase PdxT/SNO family.</text>
</comment>
<evidence type="ECO:0000256" key="4">
    <source>
        <dbReference type="ARBA" id="ARBA00023239"/>
    </source>
</evidence>
<comment type="subunit">
    <text evidence="8 9">In the presence of PdxS, forms a dodecamer of heterodimers. Only shows activity in the heterodimer.</text>
</comment>
<dbReference type="PANTHER" id="PTHR31559:SF0">
    <property type="entry name" value="PYRIDOXAL 5'-PHOSPHATE SYNTHASE SUBUNIT SNO1-RELATED"/>
    <property type="match status" value="1"/>
</dbReference>
<keyword evidence="1 9" id="KW-0378">Hydrolase</keyword>
<evidence type="ECO:0000256" key="8">
    <source>
        <dbReference type="ARBA" id="ARBA00064749"/>
    </source>
</evidence>
<feature type="active site" description="Charge relay system" evidence="9 10">
    <location>
        <position position="173"/>
    </location>
</feature>
<comment type="function">
    <text evidence="7 9">Catalyzes the hydrolysis of glutamine to glutamate and ammonia as part of the biosynthesis of pyridoxal 5'-phosphate. The resulting ammonia molecule is channeled to the active site of PdxS.</text>
</comment>
<organism evidence="12">
    <name type="scientific">Caldithrix abyssi</name>
    <dbReference type="NCBI Taxonomy" id="187145"/>
    <lineage>
        <taxon>Bacteria</taxon>
        <taxon>Pseudomonadati</taxon>
        <taxon>Calditrichota</taxon>
        <taxon>Calditrichia</taxon>
        <taxon>Calditrichales</taxon>
        <taxon>Calditrichaceae</taxon>
        <taxon>Caldithrix</taxon>
    </lineage>
</organism>
<feature type="binding site" evidence="9 11">
    <location>
        <position position="105"/>
    </location>
    <ligand>
        <name>L-glutamine</name>
        <dbReference type="ChEBI" id="CHEBI:58359"/>
    </ligand>
</feature>
<proteinExistence type="inferred from homology"/>
<dbReference type="PROSITE" id="PS51273">
    <property type="entry name" value="GATASE_TYPE_1"/>
    <property type="match status" value="1"/>
</dbReference>
<evidence type="ECO:0000256" key="9">
    <source>
        <dbReference type="HAMAP-Rule" id="MF_01615"/>
    </source>
</evidence>
<dbReference type="InterPro" id="IPR029062">
    <property type="entry name" value="Class_I_gatase-like"/>
</dbReference>
<feature type="binding site" evidence="9 11">
    <location>
        <begin position="135"/>
        <end position="136"/>
    </location>
    <ligand>
        <name>L-glutamine</name>
        <dbReference type="ChEBI" id="CHEBI:58359"/>
    </ligand>
</feature>
<dbReference type="SUPFAM" id="SSF52317">
    <property type="entry name" value="Class I glutamine amidotransferase-like"/>
    <property type="match status" value="1"/>
</dbReference>
<reference evidence="12" key="1">
    <citation type="journal article" date="2020" name="mSystems">
        <title>Genome- and Community-Level Interaction Insights into Carbon Utilization and Element Cycling Functions of Hydrothermarchaeota in Hydrothermal Sediment.</title>
        <authorList>
            <person name="Zhou Z."/>
            <person name="Liu Y."/>
            <person name="Xu W."/>
            <person name="Pan J."/>
            <person name="Luo Z.H."/>
            <person name="Li M."/>
        </authorList>
    </citation>
    <scope>NUCLEOTIDE SEQUENCE [LARGE SCALE GENOMIC DNA]</scope>
    <source>
        <strain evidence="12">HyVt-460</strain>
    </source>
</reference>
<dbReference type="NCBIfam" id="TIGR03800">
    <property type="entry name" value="PLP_synth_Pdx2"/>
    <property type="match status" value="1"/>
</dbReference>
<dbReference type="HAMAP" id="MF_01615">
    <property type="entry name" value="PdxT"/>
    <property type="match status" value="1"/>
</dbReference>
<keyword evidence="4 9" id="KW-0456">Lyase</keyword>
<evidence type="ECO:0000256" key="1">
    <source>
        <dbReference type="ARBA" id="ARBA00022801"/>
    </source>
</evidence>
<dbReference type="EC" id="3.5.1.2" evidence="9"/>
<evidence type="ECO:0000256" key="10">
    <source>
        <dbReference type="PIRSR" id="PIRSR005639-1"/>
    </source>
</evidence>
<dbReference type="PANTHER" id="PTHR31559">
    <property type="entry name" value="PYRIDOXAL 5'-PHOSPHATE SYNTHASE SUBUNIT SNO"/>
    <property type="match status" value="1"/>
</dbReference>
<dbReference type="GO" id="GO:0036381">
    <property type="term" value="F:pyridoxal 5'-phosphate synthase (glutamine hydrolysing) activity"/>
    <property type="evidence" value="ECO:0007669"/>
    <property type="project" value="UniProtKB-UniRule"/>
</dbReference>
<evidence type="ECO:0000256" key="2">
    <source>
        <dbReference type="ARBA" id="ARBA00022898"/>
    </source>
</evidence>
<keyword evidence="3 9" id="KW-0315">Glutamine amidotransferase</keyword>
<gene>
    <name evidence="9 12" type="primary">pdxT</name>
    <name evidence="12" type="ORF">ENJ15_01875</name>
</gene>
<dbReference type="Gene3D" id="3.40.50.880">
    <property type="match status" value="1"/>
</dbReference>
<dbReference type="GO" id="GO:0006543">
    <property type="term" value="P:L-glutamine catabolic process"/>
    <property type="evidence" value="ECO:0007669"/>
    <property type="project" value="UniProtKB-UniRule"/>
</dbReference>